<keyword evidence="6" id="KW-0472">Membrane</keyword>
<keyword evidence="6" id="KW-0812">Transmembrane</keyword>
<comment type="caution">
    <text evidence="10">The sequence shown here is derived from an EMBL/GenBank/DDBJ whole genome shotgun (WGS) entry which is preliminary data.</text>
</comment>
<dbReference type="PROSITE" id="PS51753">
    <property type="entry name" value="HBM"/>
    <property type="match status" value="1"/>
</dbReference>
<dbReference type="PANTHER" id="PTHR32089:SF70">
    <property type="entry name" value="ENERGY TAXIS MODULATING METHYL ACCEPTING SENSORY TRANSDUCER"/>
    <property type="match status" value="1"/>
</dbReference>
<dbReference type="PROSITE" id="PS50111">
    <property type="entry name" value="CHEMOTAXIS_TRANSDUC_2"/>
    <property type="match status" value="1"/>
</dbReference>
<feature type="domain" description="Methyl-accepting transducer" evidence="7">
    <location>
        <begin position="379"/>
        <end position="615"/>
    </location>
</feature>
<evidence type="ECO:0000313" key="10">
    <source>
        <dbReference type="EMBL" id="GAA6166659.1"/>
    </source>
</evidence>
<comment type="similarity">
    <text evidence="4">Belongs to the methyl-accepting chemotaxis (MCP) protein family.</text>
</comment>
<reference evidence="10 11" key="1">
    <citation type="submission" date="2024-04" db="EMBL/GenBank/DDBJ databases">
        <title>Draft genome sequence of Sessilibacter corallicola NBRC 116591.</title>
        <authorList>
            <person name="Miyakawa T."/>
            <person name="Kusuya Y."/>
            <person name="Miura T."/>
        </authorList>
    </citation>
    <scope>NUCLEOTIDE SEQUENCE [LARGE SCALE GENOMIC DNA]</scope>
    <source>
        <strain evidence="10 11">KU-00831-HH</strain>
    </source>
</reference>
<evidence type="ECO:0000256" key="2">
    <source>
        <dbReference type="ARBA" id="ARBA00022519"/>
    </source>
</evidence>
<evidence type="ECO:0000259" key="7">
    <source>
        <dbReference type="PROSITE" id="PS50111"/>
    </source>
</evidence>
<accession>A0ABQ0A4T4</accession>
<feature type="domain" description="T-SNARE coiled-coil homology" evidence="8">
    <location>
        <begin position="566"/>
        <end position="628"/>
    </location>
</feature>
<dbReference type="InterPro" id="IPR004089">
    <property type="entry name" value="MCPsignal_dom"/>
</dbReference>
<dbReference type="Gene3D" id="1.10.287.950">
    <property type="entry name" value="Methyl-accepting chemotaxis protein"/>
    <property type="match status" value="1"/>
</dbReference>
<evidence type="ECO:0000259" key="8">
    <source>
        <dbReference type="PROSITE" id="PS50192"/>
    </source>
</evidence>
<dbReference type="SMART" id="SM00283">
    <property type="entry name" value="MA"/>
    <property type="match status" value="1"/>
</dbReference>
<dbReference type="PANTHER" id="PTHR32089">
    <property type="entry name" value="METHYL-ACCEPTING CHEMOTAXIS PROTEIN MCPB"/>
    <property type="match status" value="1"/>
</dbReference>
<organism evidence="10 11">
    <name type="scientific">Sessilibacter corallicola</name>
    <dbReference type="NCBI Taxonomy" id="2904075"/>
    <lineage>
        <taxon>Bacteria</taxon>
        <taxon>Pseudomonadati</taxon>
        <taxon>Pseudomonadota</taxon>
        <taxon>Gammaproteobacteria</taxon>
        <taxon>Cellvibrionales</taxon>
        <taxon>Cellvibrionaceae</taxon>
        <taxon>Sessilibacter</taxon>
    </lineage>
</organism>
<feature type="transmembrane region" description="Helical" evidence="6">
    <location>
        <begin position="297"/>
        <end position="317"/>
    </location>
</feature>
<evidence type="ECO:0000259" key="9">
    <source>
        <dbReference type="PROSITE" id="PS51753"/>
    </source>
</evidence>
<comment type="subcellular location">
    <subcellularLocation>
        <location evidence="1">Cell inner membrane</location>
        <topology evidence="1">Multi-pass membrane protein</topology>
    </subcellularLocation>
</comment>
<gene>
    <name evidence="10" type="ORF">NBRC116591_04690</name>
</gene>
<name>A0ABQ0A4T4_9GAMM</name>
<dbReference type="Proteomes" id="UP001465153">
    <property type="component" value="Unassembled WGS sequence"/>
</dbReference>
<keyword evidence="2" id="KW-1003">Cell membrane</keyword>
<dbReference type="InterPro" id="IPR000727">
    <property type="entry name" value="T_SNARE_dom"/>
</dbReference>
<evidence type="ECO:0000256" key="5">
    <source>
        <dbReference type="PROSITE-ProRule" id="PRU00284"/>
    </source>
</evidence>
<evidence type="ECO:0000256" key="6">
    <source>
        <dbReference type="SAM" id="Phobius"/>
    </source>
</evidence>
<evidence type="ECO:0000313" key="11">
    <source>
        <dbReference type="Proteomes" id="UP001465153"/>
    </source>
</evidence>
<dbReference type="InterPro" id="IPR004090">
    <property type="entry name" value="Chemotax_Me-accpt_rcpt"/>
</dbReference>
<dbReference type="PROSITE" id="PS50192">
    <property type="entry name" value="T_SNARE"/>
    <property type="match status" value="1"/>
</dbReference>
<feature type="transmembrane region" description="Helical" evidence="6">
    <location>
        <begin position="12"/>
        <end position="33"/>
    </location>
</feature>
<dbReference type="EMBL" id="BAABWN010000001">
    <property type="protein sequence ID" value="GAA6166659.1"/>
    <property type="molecule type" value="Genomic_DNA"/>
</dbReference>
<dbReference type="SUPFAM" id="SSF58104">
    <property type="entry name" value="Methyl-accepting chemotaxis protein (MCP) signaling domain"/>
    <property type="match status" value="1"/>
</dbReference>
<dbReference type="InterPro" id="IPR032255">
    <property type="entry name" value="HBM"/>
</dbReference>
<dbReference type="SMART" id="SM01358">
    <property type="entry name" value="HBM"/>
    <property type="match status" value="1"/>
</dbReference>
<keyword evidence="6" id="KW-1133">Transmembrane helix</keyword>
<dbReference type="RefSeq" id="WP_233086316.1">
    <property type="nucleotide sequence ID" value="NZ_BAABWN010000001.1"/>
</dbReference>
<feature type="domain" description="HBM" evidence="9">
    <location>
        <begin position="45"/>
        <end position="286"/>
    </location>
</feature>
<dbReference type="CDD" id="cd11386">
    <property type="entry name" value="MCP_signal"/>
    <property type="match status" value="1"/>
</dbReference>
<keyword evidence="11" id="KW-1185">Reference proteome</keyword>
<protein>
    <submittedName>
        <fullName evidence="10">Methyl-accepting chemotaxis protein</fullName>
    </submittedName>
</protein>
<dbReference type="Pfam" id="PF00015">
    <property type="entry name" value="MCPsignal"/>
    <property type="match status" value="1"/>
</dbReference>
<keyword evidence="2" id="KW-0997">Cell inner membrane</keyword>
<proteinExistence type="inferred from homology"/>
<evidence type="ECO:0000256" key="1">
    <source>
        <dbReference type="ARBA" id="ARBA00004429"/>
    </source>
</evidence>
<evidence type="ECO:0000256" key="4">
    <source>
        <dbReference type="ARBA" id="ARBA00029447"/>
    </source>
</evidence>
<dbReference type="PRINTS" id="PR00260">
    <property type="entry name" value="CHEMTRNSDUCR"/>
</dbReference>
<evidence type="ECO:0000256" key="3">
    <source>
        <dbReference type="ARBA" id="ARBA00023224"/>
    </source>
</evidence>
<sequence length="651" mass="71157">MFQKLKLTAQISVGFASIIVLLIVISTSSWFGVNNVYNGLVEYRELARDTNLTGRLQANMLMVRLGVLKFLNERSEESITQYEERLAKVETFMDEAKVEIQKPERAQLIQKSAQNLGVYKEGFTQVVDLFRARNELVQNQLDPSGLAMRERMTSIITSAYADDDASAAFYAAQVQEHLLLGRLYVSKYLITNAAADRERANQELNAEIAPFVEELDVNLQNPLRRESLRVFKEQHQQYITAFDNVAEIIEERNALINGTLNRVGPIIAADLENVKLSVKKDQDALGPEIQALAENTVSMIVILSVVSVIVAVILSWITAKSIRKPIGGEPAEIAAITRNISKGDLSQDLNASSRATGIYRSVSEMSKMLKSLIGDIVKTSKDLSENATSASQISEQTAKIIDQQRSKTSTVAAAVSEMAMSIQDVVRHATDSATQSNEGLSEVERGKETTSKTLAEIGGLATNLETTVEFIKTLEQSSSDIEVVIGVIQNISEQTNLLALNAAIEAARAGEQGRGFAVVADEVRTLAQRTQSSTTEIQEIIQRLQSGTADTVKAIGECHSKSQKTVAQSQETAQALELIHNAINMISKMNIQVASAVEQQSTVADEIAKDLESISSGFEETSEGAKQSASANDHVSNISRQLQGMVSKFRV</sequence>
<keyword evidence="3 5" id="KW-0807">Transducer</keyword>